<dbReference type="InterPro" id="IPR012334">
    <property type="entry name" value="Pectin_lyas_fold"/>
</dbReference>
<keyword evidence="4" id="KW-0119">Carbohydrate metabolism</keyword>
<dbReference type="AlphaFoldDB" id="A0A919BYF3"/>
<keyword evidence="4" id="KW-0624">Polysaccharide degradation</keyword>
<dbReference type="GO" id="GO:0000272">
    <property type="term" value="P:polysaccharide catabolic process"/>
    <property type="evidence" value="ECO:0007669"/>
    <property type="project" value="UniProtKB-KW"/>
</dbReference>
<feature type="domain" description="Pectate lyase" evidence="7">
    <location>
        <begin position="416"/>
        <end position="633"/>
    </location>
</feature>
<dbReference type="PANTHER" id="PTHR31683">
    <property type="entry name" value="PECTATE LYASE 18-RELATED"/>
    <property type="match status" value="1"/>
</dbReference>
<accession>A0A919BYF3</accession>
<evidence type="ECO:0000256" key="5">
    <source>
        <dbReference type="SAM" id="MobiDB-lite"/>
    </source>
</evidence>
<dbReference type="Gene3D" id="2.160.20.10">
    <property type="entry name" value="Single-stranded right-handed beta-helix, Pectin lyase-like"/>
    <property type="match status" value="3"/>
</dbReference>
<evidence type="ECO:0000313" key="8">
    <source>
        <dbReference type="EMBL" id="GHG28851.1"/>
    </source>
</evidence>
<protein>
    <recommendedName>
        <fullName evidence="7">Pectate lyase domain-containing protein</fullName>
    </recommendedName>
</protein>
<reference evidence="8" key="2">
    <citation type="submission" date="2020-09" db="EMBL/GenBank/DDBJ databases">
        <authorList>
            <person name="Sun Q."/>
            <person name="Ohkuma M."/>
        </authorList>
    </citation>
    <scope>NUCLEOTIDE SEQUENCE</scope>
    <source>
        <strain evidence="8">JCM 4122</strain>
    </source>
</reference>
<comment type="similarity">
    <text evidence="4">Belongs to the polysaccharide lyase 1 family.</text>
</comment>
<comment type="caution">
    <text evidence="8">The sequence shown here is derived from an EMBL/GenBank/DDBJ whole genome shotgun (WGS) entry which is preliminary data.</text>
</comment>
<feature type="region of interest" description="Disordered" evidence="5">
    <location>
        <begin position="649"/>
        <end position="671"/>
    </location>
</feature>
<feature type="chain" id="PRO_5037088569" description="Pectate lyase domain-containing protein" evidence="6">
    <location>
        <begin position="36"/>
        <end position="1021"/>
    </location>
</feature>
<dbReference type="RefSeq" id="WP_229915852.1">
    <property type="nucleotide sequence ID" value="NZ_BNBE01000004.1"/>
</dbReference>
<feature type="region of interest" description="Disordered" evidence="5">
    <location>
        <begin position="52"/>
        <end position="71"/>
    </location>
</feature>
<dbReference type="InterPro" id="IPR002022">
    <property type="entry name" value="Pec_lyase"/>
</dbReference>
<dbReference type="SMART" id="SM00656">
    <property type="entry name" value="Amb_all"/>
    <property type="match status" value="2"/>
</dbReference>
<dbReference type="SUPFAM" id="SSF51126">
    <property type="entry name" value="Pectin lyase-like"/>
    <property type="match status" value="3"/>
</dbReference>
<keyword evidence="9" id="KW-1185">Reference proteome</keyword>
<comment type="subcellular location">
    <subcellularLocation>
        <location evidence="4">Secreted</location>
    </subcellularLocation>
</comment>
<dbReference type="Pfam" id="PF01095">
    <property type="entry name" value="Pectinesterase"/>
    <property type="match status" value="1"/>
</dbReference>
<feature type="region of interest" description="Disordered" evidence="5">
    <location>
        <begin position="984"/>
        <end position="1021"/>
    </location>
</feature>
<dbReference type="PROSITE" id="PS51318">
    <property type="entry name" value="TAT"/>
    <property type="match status" value="1"/>
</dbReference>
<dbReference type="InterPro" id="IPR000070">
    <property type="entry name" value="Pectinesterase_cat"/>
</dbReference>
<name>A0A919BYF3_STRFL</name>
<feature type="compositionally biased region" description="Low complexity" evidence="5">
    <location>
        <begin position="52"/>
        <end position="67"/>
    </location>
</feature>
<dbReference type="Pfam" id="PF00544">
    <property type="entry name" value="Pectate_lyase_4"/>
    <property type="match status" value="2"/>
</dbReference>
<reference evidence="8" key="1">
    <citation type="journal article" date="2014" name="Int. J. Syst. Evol. Microbiol.">
        <title>Complete genome sequence of Corynebacterium casei LMG S-19264T (=DSM 44701T), isolated from a smear-ripened cheese.</title>
        <authorList>
            <consortium name="US DOE Joint Genome Institute (JGI-PGF)"/>
            <person name="Walter F."/>
            <person name="Albersmeier A."/>
            <person name="Kalinowski J."/>
            <person name="Ruckert C."/>
        </authorList>
    </citation>
    <scope>NUCLEOTIDE SEQUENCE</scope>
    <source>
        <strain evidence="8">JCM 4122</strain>
    </source>
</reference>
<keyword evidence="6" id="KW-0732">Signal</keyword>
<evidence type="ECO:0000259" key="7">
    <source>
        <dbReference type="SMART" id="SM00656"/>
    </source>
</evidence>
<keyword evidence="3 4" id="KW-0456">Lyase</keyword>
<evidence type="ECO:0000256" key="6">
    <source>
        <dbReference type="SAM" id="SignalP"/>
    </source>
</evidence>
<organism evidence="8 9">
    <name type="scientific">Streptomyces filamentosus</name>
    <name type="common">Streptomyces roseosporus</name>
    <dbReference type="NCBI Taxonomy" id="67294"/>
    <lineage>
        <taxon>Bacteria</taxon>
        <taxon>Bacillati</taxon>
        <taxon>Actinomycetota</taxon>
        <taxon>Actinomycetes</taxon>
        <taxon>Kitasatosporales</taxon>
        <taxon>Streptomycetaceae</taxon>
        <taxon>Streptomyces</taxon>
    </lineage>
</organism>
<evidence type="ECO:0000256" key="2">
    <source>
        <dbReference type="ARBA" id="ARBA00023085"/>
    </source>
</evidence>
<dbReference type="PANTHER" id="PTHR31683:SF18">
    <property type="entry name" value="PECTATE LYASE 21-RELATED"/>
    <property type="match status" value="1"/>
</dbReference>
<dbReference type="GO" id="GO:0005576">
    <property type="term" value="C:extracellular region"/>
    <property type="evidence" value="ECO:0007669"/>
    <property type="project" value="UniProtKB-SubCell"/>
</dbReference>
<gene>
    <name evidence="8" type="ORF">GCM10017667_77660</name>
</gene>
<keyword evidence="2" id="KW-0063">Aspartyl esterase</keyword>
<evidence type="ECO:0000256" key="3">
    <source>
        <dbReference type="ARBA" id="ARBA00023239"/>
    </source>
</evidence>
<dbReference type="GO" id="GO:0030570">
    <property type="term" value="F:pectate lyase activity"/>
    <property type="evidence" value="ECO:0007669"/>
    <property type="project" value="InterPro"/>
</dbReference>
<proteinExistence type="inferred from homology"/>
<evidence type="ECO:0000313" key="9">
    <source>
        <dbReference type="Proteomes" id="UP000632849"/>
    </source>
</evidence>
<dbReference type="InterPro" id="IPR006626">
    <property type="entry name" value="PbH1"/>
</dbReference>
<feature type="domain" description="Pectate lyase" evidence="7">
    <location>
        <begin position="90"/>
        <end position="310"/>
    </location>
</feature>
<evidence type="ECO:0000256" key="1">
    <source>
        <dbReference type="ARBA" id="ARBA00022801"/>
    </source>
</evidence>
<dbReference type="GO" id="GO:0030599">
    <property type="term" value="F:pectinesterase activity"/>
    <property type="evidence" value="ECO:0007669"/>
    <property type="project" value="InterPro"/>
</dbReference>
<dbReference type="InterPro" id="IPR045032">
    <property type="entry name" value="PEL"/>
</dbReference>
<feature type="signal peptide" evidence="6">
    <location>
        <begin position="1"/>
        <end position="35"/>
    </location>
</feature>
<dbReference type="GO" id="GO:0042545">
    <property type="term" value="P:cell wall modification"/>
    <property type="evidence" value="ECO:0007669"/>
    <property type="project" value="InterPro"/>
</dbReference>
<keyword evidence="1" id="KW-0378">Hydrolase</keyword>
<sequence>MSSSSRPPRTGRAGARALLAGALLAALTPVLPAQAAAPAAAAPLATIRAETGAEAGSGAETGTGADTGADRWSETAHGFASLAGGTTGGAGGEVVTVTDAVALARYAAAPEPYVIQVSGALTLQPFGTEITVASDKTILGLGDIAELVHGGLHLNPGTHNVVIRNLTIRDTAVEGDWDCKNTDYDGIQMDSVHHVWIDHNRFSRICDGQLDIRKDSEYVTVSYNRFEDNNKTFGIGWTPNVRTQITVDHNLFARTKQRNPSADNAAYAHLYNNLLTAQNDPADPVWTYGNWSRGRTRMVIENSYYEDVQHPFQADETAELVQRGSILRNTSGRHDTRGDAFDPRAFYDYRLDPASAVPALVHRFAGPQKKTGKPLARTGAPSASALAAAADWTDDTADGFASVDALGQNGTHGGRDGRTVLATTLADLEKYATAAEPYTVVVQGTITMVPKGREIKVASDKTIVGAGTTGHLVGGGFFLGTGVHNVIIRNLTIRDSSEGIWNDDEHDFDAIQMDGAHHVWIDHNTLRDQADGLIDSRKDTTYVTISWNRLSDNNKTLGIGWTPNTTAALTLHHNWLYETQQRNPSADNAARAHLYNNYLQDDPAGPVSVAYGNYARGATRMVLENSYFKGVRNPVTKDPTAALVQRGNVFDGTSGRNESGPDSTGAGAFDPRSSYDYRLDPATEVPALVTAGAGPRAAIGVLAPTVITVARDGSGDHTTVQAAVDAVPAGNALPVTVAVAPGDYRETVRIPRTKRFVTVQGTGPSRRDTRIAYDNAAGTPKPDGTGTYGTSGSATFAVEADDTRLRNLSVVNSFDEAAHQDLSGHQAVALRTAADRIDLTGLIVEGDQDTLQTDSASRDVVGRVRLTDSYVAGNVDFLFGRGTVVVDGSVLTLRKRWDGSSAGYVTAPSTAAGRKGILITRSVIDGDVAPGSFHLGRPWHAGGDASLDPQTVVRDSRLGAAVRPAPWTDMGGFSWRDDRFAEYRDLGPGSGPASADRPQLTDAQAADHEPADWLGDWTPAG</sequence>
<dbReference type="EMBL" id="BNBE01000004">
    <property type="protein sequence ID" value="GHG28851.1"/>
    <property type="molecule type" value="Genomic_DNA"/>
</dbReference>
<dbReference type="Proteomes" id="UP000632849">
    <property type="component" value="Unassembled WGS sequence"/>
</dbReference>
<dbReference type="SMART" id="SM00710">
    <property type="entry name" value="PbH1"/>
    <property type="match status" value="5"/>
</dbReference>
<dbReference type="InterPro" id="IPR011050">
    <property type="entry name" value="Pectin_lyase_fold/virulence"/>
</dbReference>
<evidence type="ECO:0000256" key="4">
    <source>
        <dbReference type="RuleBase" id="RU361173"/>
    </source>
</evidence>
<dbReference type="InterPro" id="IPR006311">
    <property type="entry name" value="TAT_signal"/>
</dbReference>
<keyword evidence="4" id="KW-0964">Secreted</keyword>